<dbReference type="EC" id="2.6.1.-" evidence="7"/>
<dbReference type="CDD" id="cd00609">
    <property type="entry name" value="AAT_like"/>
    <property type="match status" value="1"/>
</dbReference>
<organism evidence="9 10">
    <name type="scientific">Thalassotalea insulae</name>
    <dbReference type="NCBI Taxonomy" id="2056778"/>
    <lineage>
        <taxon>Bacteria</taxon>
        <taxon>Pseudomonadati</taxon>
        <taxon>Pseudomonadota</taxon>
        <taxon>Gammaproteobacteria</taxon>
        <taxon>Alteromonadales</taxon>
        <taxon>Colwelliaceae</taxon>
        <taxon>Thalassotalea</taxon>
    </lineage>
</organism>
<comment type="subunit">
    <text evidence="3">Homodimer.</text>
</comment>
<dbReference type="InterPro" id="IPR000796">
    <property type="entry name" value="Asp_trans"/>
</dbReference>
<keyword evidence="6" id="KW-0663">Pyridoxal phosphate</keyword>
<dbReference type="PANTHER" id="PTHR11879:SF22">
    <property type="entry name" value="ASPARTATE AMINOTRANSFERASE, MITOCHONDRIAL"/>
    <property type="match status" value="1"/>
</dbReference>
<evidence type="ECO:0000256" key="2">
    <source>
        <dbReference type="ARBA" id="ARBA00007441"/>
    </source>
</evidence>
<dbReference type="SUPFAM" id="SSF53383">
    <property type="entry name" value="PLP-dependent transferases"/>
    <property type="match status" value="1"/>
</dbReference>
<evidence type="ECO:0000259" key="8">
    <source>
        <dbReference type="Pfam" id="PF00155"/>
    </source>
</evidence>
<keyword evidence="4 7" id="KW-0032">Aminotransferase</keyword>
<proteinExistence type="inferred from homology"/>
<dbReference type="NCBIfam" id="NF006719">
    <property type="entry name" value="PRK09257.1"/>
    <property type="match status" value="1"/>
</dbReference>
<dbReference type="InterPro" id="IPR015421">
    <property type="entry name" value="PyrdxlP-dep_Trfase_major"/>
</dbReference>
<evidence type="ECO:0000256" key="3">
    <source>
        <dbReference type="ARBA" id="ARBA00011738"/>
    </source>
</evidence>
<accession>A0ABQ6GQW9</accession>
<dbReference type="PANTHER" id="PTHR11879">
    <property type="entry name" value="ASPARTATE AMINOTRANSFERASE"/>
    <property type="match status" value="1"/>
</dbReference>
<dbReference type="EMBL" id="BSST01000001">
    <property type="protein sequence ID" value="GLX78358.1"/>
    <property type="molecule type" value="Genomic_DNA"/>
</dbReference>
<dbReference type="InterPro" id="IPR015424">
    <property type="entry name" value="PyrdxlP-dep_Trfase"/>
</dbReference>
<protein>
    <recommendedName>
        <fullName evidence="7">Aminotransferase</fullName>
        <ecNumber evidence="7">2.6.1.-</ecNumber>
    </recommendedName>
</protein>
<dbReference type="Pfam" id="PF00155">
    <property type="entry name" value="Aminotran_1_2"/>
    <property type="match status" value="1"/>
</dbReference>
<dbReference type="Gene3D" id="3.40.640.10">
    <property type="entry name" value="Type I PLP-dependent aspartate aminotransferase-like (Major domain)"/>
    <property type="match status" value="1"/>
</dbReference>
<comment type="caution">
    <text evidence="9">The sequence shown here is derived from an EMBL/GenBank/DDBJ whole genome shotgun (WGS) entry which is preliminary data.</text>
</comment>
<evidence type="ECO:0000256" key="7">
    <source>
        <dbReference type="RuleBase" id="RU000481"/>
    </source>
</evidence>
<dbReference type="GO" id="GO:0008483">
    <property type="term" value="F:transaminase activity"/>
    <property type="evidence" value="ECO:0007669"/>
    <property type="project" value="UniProtKB-KW"/>
</dbReference>
<keyword evidence="10" id="KW-1185">Reference proteome</keyword>
<comment type="cofactor">
    <cofactor evidence="1 7">
        <name>pyridoxal 5'-phosphate</name>
        <dbReference type="ChEBI" id="CHEBI:597326"/>
    </cofactor>
</comment>
<dbReference type="InterPro" id="IPR015422">
    <property type="entry name" value="PyrdxlP-dep_Trfase_small"/>
</dbReference>
<keyword evidence="5 7" id="KW-0808">Transferase</keyword>
<feature type="domain" description="Aminotransferase class I/classII large" evidence="8">
    <location>
        <begin position="53"/>
        <end position="417"/>
    </location>
</feature>
<dbReference type="Proteomes" id="UP001157186">
    <property type="component" value="Unassembled WGS sequence"/>
</dbReference>
<evidence type="ECO:0000313" key="10">
    <source>
        <dbReference type="Proteomes" id="UP001157186"/>
    </source>
</evidence>
<sequence>MWILNANFATAQNLVKSLSCYKVNGDMFGSLKALPADPILGLLAKYRDDANPQKIDLGVGVYKDEAGHTAILDCVKKAEKYRHDNEDTKVYIGPTGSPLFNDEMSKLIFGNHKVLIENRARTVSTPGGTGALRVAAEFIKSCKAGATIWVSNPTWANHTGLFEAAGLTVKTYPYYDYENKTLDFDGMLAALKEVSSDDAVLLHACCHNPSGMDLTNEQWQQVAEVAKTVGFLPVVDMAYQGFGDGLDEDAYGLRLIADSVEEMIVCSSCSKNFGLYRERIGATTIIGSSANAADIANSVLLSVVRCIYSMPPAHGAALVETILNSDELRHQWYGELKEMRDRINGNRQLIVDKLIENGVTRDFSFITRQKGMFSFLGITPEQVQQLQDEYSIYMVGSSRMSIAGIANSNVDYLAQSIAKVL</sequence>
<evidence type="ECO:0000313" key="9">
    <source>
        <dbReference type="EMBL" id="GLX78358.1"/>
    </source>
</evidence>
<reference evidence="9 10" key="1">
    <citation type="submission" date="2023-03" db="EMBL/GenBank/DDBJ databases">
        <title>Draft genome sequence of Thalassotalea insulae KCTC 62186T.</title>
        <authorList>
            <person name="Sawabe T."/>
        </authorList>
    </citation>
    <scope>NUCLEOTIDE SEQUENCE [LARGE SCALE GENOMIC DNA]</scope>
    <source>
        <strain evidence="9 10">KCTC 62186</strain>
    </source>
</reference>
<comment type="similarity">
    <text evidence="2 7">Belongs to the class-I pyridoxal-phosphate-dependent aminotransferase family.</text>
</comment>
<evidence type="ECO:0000256" key="6">
    <source>
        <dbReference type="ARBA" id="ARBA00022898"/>
    </source>
</evidence>
<evidence type="ECO:0000256" key="5">
    <source>
        <dbReference type="ARBA" id="ARBA00022679"/>
    </source>
</evidence>
<evidence type="ECO:0000256" key="4">
    <source>
        <dbReference type="ARBA" id="ARBA00022576"/>
    </source>
</evidence>
<gene>
    <name evidence="9" type="primary">aspC</name>
    <name evidence="9" type="ORF">tinsulaeT_16980</name>
</gene>
<name>A0ABQ6GQW9_9GAMM</name>
<dbReference type="InterPro" id="IPR004838">
    <property type="entry name" value="NHTrfase_class1_PyrdxlP-BS"/>
</dbReference>
<dbReference type="Gene3D" id="3.90.1150.10">
    <property type="entry name" value="Aspartate Aminotransferase, domain 1"/>
    <property type="match status" value="1"/>
</dbReference>
<dbReference type="PRINTS" id="PR00799">
    <property type="entry name" value="TRANSAMINASE"/>
</dbReference>
<dbReference type="PROSITE" id="PS00105">
    <property type="entry name" value="AA_TRANSFER_CLASS_1"/>
    <property type="match status" value="1"/>
</dbReference>
<evidence type="ECO:0000256" key="1">
    <source>
        <dbReference type="ARBA" id="ARBA00001933"/>
    </source>
</evidence>
<dbReference type="InterPro" id="IPR004839">
    <property type="entry name" value="Aminotransferase_I/II_large"/>
</dbReference>